<protein>
    <recommendedName>
        <fullName evidence="3">Fibronectin type-III domain-containing protein</fullName>
    </recommendedName>
</protein>
<evidence type="ECO:0000256" key="1">
    <source>
        <dbReference type="ARBA" id="ARBA00010116"/>
    </source>
</evidence>
<dbReference type="InterPro" id="IPR003344">
    <property type="entry name" value="Big_1_dom"/>
</dbReference>
<dbReference type="Gene3D" id="3.40.390.10">
    <property type="entry name" value="Collagenase (Catalytic Domain)"/>
    <property type="match status" value="1"/>
</dbReference>
<keyword evidence="2" id="KW-0732">Signal</keyword>
<dbReference type="Gene3D" id="2.60.40.10">
    <property type="entry name" value="Immunoglobulins"/>
    <property type="match status" value="1"/>
</dbReference>
<feature type="domain" description="Fibronectin type-III" evidence="3">
    <location>
        <begin position="432"/>
        <end position="529"/>
    </location>
</feature>
<feature type="signal peptide" evidence="2">
    <location>
        <begin position="1"/>
        <end position="23"/>
    </location>
</feature>
<dbReference type="Proteomes" id="UP000245533">
    <property type="component" value="Unassembled WGS sequence"/>
</dbReference>
<accession>A0A316TRM6</accession>
<dbReference type="InterPro" id="IPR003961">
    <property type="entry name" value="FN3_dom"/>
</dbReference>
<dbReference type="SUPFAM" id="SSF55486">
    <property type="entry name" value="Metalloproteases ('zincins'), catalytic domain"/>
    <property type="match status" value="1"/>
</dbReference>
<dbReference type="NCBIfam" id="TIGR04183">
    <property type="entry name" value="Por_Secre_tail"/>
    <property type="match status" value="1"/>
</dbReference>
<reference evidence="4 5" key="1">
    <citation type="submission" date="2018-05" db="EMBL/GenBank/DDBJ databases">
        <title>Rhodohalobacter halophilus gen. nov., sp. nov., a moderately halophilic member of the family Balneolaceae.</title>
        <authorList>
            <person name="Liu Z.-W."/>
        </authorList>
    </citation>
    <scope>NUCLEOTIDE SEQUENCE [LARGE SCALE GENOMIC DNA]</scope>
    <source>
        <strain evidence="4 5">8A47</strain>
    </source>
</reference>
<proteinExistence type="inferred from homology"/>
<dbReference type="InterPro" id="IPR024079">
    <property type="entry name" value="MetalloPept_cat_dom_sf"/>
</dbReference>
<dbReference type="Pfam" id="PF02369">
    <property type="entry name" value="Big_1"/>
    <property type="match status" value="1"/>
</dbReference>
<evidence type="ECO:0000313" key="5">
    <source>
        <dbReference type="Proteomes" id="UP000245533"/>
    </source>
</evidence>
<feature type="chain" id="PRO_5016425340" description="Fibronectin type-III domain-containing protein" evidence="2">
    <location>
        <begin position="24"/>
        <end position="715"/>
    </location>
</feature>
<dbReference type="EMBL" id="QGGB01000008">
    <property type="protein sequence ID" value="PWN05959.1"/>
    <property type="molecule type" value="Genomic_DNA"/>
</dbReference>
<dbReference type="GO" id="GO:0008237">
    <property type="term" value="F:metallopeptidase activity"/>
    <property type="evidence" value="ECO:0007669"/>
    <property type="project" value="InterPro"/>
</dbReference>
<evidence type="ECO:0000313" key="4">
    <source>
        <dbReference type="EMBL" id="PWN05959.1"/>
    </source>
</evidence>
<comment type="caution">
    <text evidence="4">The sequence shown here is derived from an EMBL/GenBank/DDBJ whole genome shotgun (WGS) entry which is preliminary data.</text>
</comment>
<dbReference type="PROSITE" id="PS50853">
    <property type="entry name" value="FN3"/>
    <property type="match status" value="1"/>
</dbReference>
<dbReference type="Pfam" id="PF13688">
    <property type="entry name" value="Reprolysin_5"/>
    <property type="match status" value="1"/>
</dbReference>
<dbReference type="SUPFAM" id="SSF49373">
    <property type="entry name" value="Invasin/intimin cell-adhesion fragments"/>
    <property type="match status" value="1"/>
</dbReference>
<dbReference type="AlphaFoldDB" id="A0A316TRM6"/>
<gene>
    <name evidence="4" type="ORF">DDZ15_12315</name>
</gene>
<dbReference type="InterPro" id="IPR008964">
    <property type="entry name" value="Invasin/intimin_cell_adhesion"/>
</dbReference>
<keyword evidence="5" id="KW-1185">Reference proteome</keyword>
<organism evidence="4 5">
    <name type="scientific">Rhodohalobacter mucosus</name>
    <dbReference type="NCBI Taxonomy" id="2079485"/>
    <lineage>
        <taxon>Bacteria</taxon>
        <taxon>Pseudomonadati</taxon>
        <taxon>Balneolota</taxon>
        <taxon>Balneolia</taxon>
        <taxon>Balneolales</taxon>
        <taxon>Balneolaceae</taxon>
        <taxon>Rhodohalobacter</taxon>
    </lineage>
</organism>
<dbReference type="Gene3D" id="2.60.40.4070">
    <property type="match status" value="1"/>
</dbReference>
<name>A0A316TRM6_9BACT</name>
<dbReference type="InterPro" id="IPR026444">
    <property type="entry name" value="Secre_tail"/>
</dbReference>
<comment type="similarity">
    <text evidence="1">Belongs to the intimin/invasin family.</text>
</comment>
<evidence type="ECO:0000259" key="3">
    <source>
        <dbReference type="PROSITE" id="PS50853"/>
    </source>
</evidence>
<dbReference type="InterPro" id="IPR013783">
    <property type="entry name" value="Ig-like_fold"/>
</dbReference>
<sequence>MKVNVTSLLTLALLFFLTESLFAQVSDLQLFNSTNTVQTQWASKSKSELSRMSIDLNQELLDQLRREQIRSFEITDFDEDTHQVTVRRVMEHYNGDWSVTAYLNGDKLNSFTLSFSDDRVLSSIHNFTDHEFFEIRYSEQERQHSFIQVDPHEKDEIACGIHEDHTVQSTNKAMGFDLQEQGVDDEAVIDVLIVYTPRAKSWADINGGIENIVNQSMAVAQNSADNSNIGIEFRLVYASEVDYQESDSPSTDLRRLTTSPQFNGLGTQYSGYMDEVHDWRDEFKADLVALFIFTDAVGGLGWLNTSTNGDDRFGFSLTRVQQAAGTTHAHEMGHNMGNAHSRLQNQNAAGGTGGLFPYSTGWRWTGQDNQEYVSVMTYNEGAAGVQIFSNPDVTFQGVATGSYIANGAPADNARSMREIKHAISQYRVASDPPVVQTDAIFDITAGKAVGTGTIVDIGGSSITGRGICWDTSPDPTVLDTCQEFLLSSSTFTVDLTGLNGNTTYYARAYARNTGGTSYGDNISFTTVDISSVSSLVSVERNRVLATGEQESRIDVTLRDSRLEPVSGVEVLIEQDGFSNVEAVNNITDSNGEASFSITHDREETIQYSVVAEDLVVGNPVEIEFLFTEAETLLGNNYPNPFNNQTRIPLVVPETSRVKIDVFNAAGAHVATVFDDQLTVGYYEIPYNASALSSGVYFYRLATDSEVKFEKMLLLK</sequence>
<evidence type="ECO:0000256" key="2">
    <source>
        <dbReference type="SAM" id="SignalP"/>
    </source>
</evidence>
<dbReference type="Pfam" id="PF18962">
    <property type="entry name" value="Por_Secre_tail"/>
    <property type="match status" value="1"/>
</dbReference>